<gene>
    <name evidence="1" type="ORF">BRAN1462_LOCUS45498</name>
</gene>
<dbReference type="Gene3D" id="1.20.120.1630">
    <property type="match status" value="1"/>
</dbReference>
<dbReference type="PANTHER" id="PTHR32251">
    <property type="entry name" value="3-OXO-5-ALPHA-STEROID 4-DEHYDROGENASE"/>
    <property type="match status" value="1"/>
</dbReference>
<dbReference type="GO" id="GO:0016020">
    <property type="term" value="C:membrane"/>
    <property type="evidence" value="ECO:0007669"/>
    <property type="project" value="TreeGrafter"/>
</dbReference>
<dbReference type="AlphaFoldDB" id="A0A7S2PWM4"/>
<protein>
    <recommendedName>
        <fullName evidence="2">Steroid 5-alpha reductase C-terminal domain-containing protein</fullName>
    </recommendedName>
</protein>
<accession>A0A7S2PWM4</accession>
<organism evidence="1">
    <name type="scientific">Zooxanthella nutricula</name>
    <dbReference type="NCBI Taxonomy" id="1333877"/>
    <lineage>
        <taxon>Eukaryota</taxon>
        <taxon>Sar</taxon>
        <taxon>Alveolata</taxon>
        <taxon>Dinophyceae</taxon>
        <taxon>Peridiniales</taxon>
        <taxon>Peridiniales incertae sedis</taxon>
        <taxon>Zooxanthella</taxon>
    </lineage>
</organism>
<evidence type="ECO:0008006" key="2">
    <source>
        <dbReference type="Google" id="ProtNLM"/>
    </source>
</evidence>
<proteinExistence type="predicted"/>
<name>A0A7S2PWM4_9DINO</name>
<dbReference type="InterPro" id="IPR010721">
    <property type="entry name" value="UstE-like"/>
</dbReference>
<dbReference type="Pfam" id="PF06966">
    <property type="entry name" value="DUF1295"/>
    <property type="match status" value="1"/>
</dbReference>
<dbReference type="PANTHER" id="PTHR32251:SF17">
    <property type="entry name" value="STEROID 5-ALPHA REDUCTASE C-TERMINAL DOMAIN-CONTAINING PROTEIN"/>
    <property type="match status" value="1"/>
</dbReference>
<reference evidence="1" key="1">
    <citation type="submission" date="2021-01" db="EMBL/GenBank/DDBJ databases">
        <authorList>
            <person name="Corre E."/>
            <person name="Pelletier E."/>
            <person name="Niang G."/>
            <person name="Scheremetjew M."/>
            <person name="Finn R."/>
            <person name="Kale V."/>
            <person name="Holt S."/>
            <person name="Cochrane G."/>
            <person name="Meng A."/>
            <person name="Brown T."/>
            <person name="Cohen L."/>
        </authorList>
    </citation>
    <scope>NUCLEOTIDE SEQUENCE</scope>
    <source>
        <strain evidence="1">RCC3387</strain>
    </source>
</reference>
<evidence type="ECO:0000313" key="1">
    <source>
        <dbReference type="EMBL" id="CAD9621455.1"/>
    </source>
</evidence>
<dbReference type="EMBL" id="HBGW01071330">
    <property type="protein sequence ID" value="CAD9621455.1"/>
    <property type="molecule type" value="Transcribed_RNA"/>
</dbReference>
<sequence length="116" mass="12837">MILEVAADMQKSRWKDAGNKGFIERGVWKYSQHPNYFGEMLLWASLCVSCTNGLPTAGQKALAIASPAFVCYLLRFVSGVPLLQKAAKAKYGGDPKYLQYVARTSLLVPWPPKSEP</sequence>